<gene>
    <name evidence="2" type="ORF">GCM10023151_02580</name>
</gene>
<sequence length="153" mass="17546">MYKHLTVLICLLMTLPATATQVHKKELEELVMESDIIVEVDIADVYGKDKFSAISRDPEMQTGPGLDNEIVLYACFSELLLNVENVKVPKCFETTIWKKWHVSLGSFFGYQSQRVILLLKGEGLKRVHPGHFIWSLEDKGRIIELIKKRDTVK</sequence>
<dbReference type="Proteomes" id="UP001501011">
    <property type="component" value="Unassembled WGS sequence"/>
</dbReference>
<keyword evidence="1" id="KW-0732">Signal</keyword>
<feature type="signal peptide" evidence="1">
    <location>
        <begin position="1"/>
        <end position="19"/>
    </location>
</feature>
<name>A0ABP8IBV8_9GAMM</name>
<evidence type="ECO:0000256" key="1">
    <source>
        <dbReference type="SAM" id="SignalP"/>
    </source>
</evidence>
<evidence type="ECO:0000313" key="3">
    <source>
        <dbReference type="Proteomes" id="UP001501011"/>
    </source>
</evidence>
<comment type="caution">
    <text evidence="2">The sequence shown here is derived from an EMBL/GenBank/DDBJ whole genome shotgun (WGS) entry which is preliminary data.</text>
</comment>
<dbReference type="EMBL" id="BAABFV010000001">
    <property type="protein sequence ID" value="GAA4355489.1"/>
    <property type="molecule type" value="Genomic_DNA"/>
</dbReference>
<feature type="chain" id="PRO_5045549270" evidence="1">
    <location>
        <begin position="20"/>
        <end position="153"/>
    </location>
</feature>
<accession>A0ABP8IBV8</accession>
<reference evidence="3" key="1">
    <citation type="journal article" date="2019" name="Int. J. Syst. Evol. Microbiol.">
        <title>The Global Catalogue of Microorganisms (GCM) 10K type strain sequencing project: providing services to taxonomists for standard genome sequencing and annotation.</title>
        <authorList>
            <consortium name="The Broad Institute Genomics Platform"/>
            <consortium name="The Broad Institute Genome Sequencing Center for Infectious Disease"/>
            <person name="Wu L."/>
            <person name="Ma J."/>
        </authorList>
    </citation>
    <scope>NUCLEOTIDE SEQUENCE [LARGE SCALE GENOMIC DNA]</scope>
    <source>
        <strain evidence="3">JCM 17728</strain>
    </source>
</reference>
<protein>
    <submittedName>
        <fullName evidence="2">Uncharacterized protein</fullName>
    </submittedName>
</protein>
<evidence type="ECO:0000313" key="2">
    <source>
        <dbReference type="EMBL" id="GAA4355489.1"/>
    </source>
</evidence>
<proteinExistence type="predicted"/>
<organism evidence="2 3">
    <name type="scientific">Kangiella marina</name>
    <dbReference type="NCBI Taxonomy" id="1079178"/>
    <lineage>
        <taxon>Bacteria</taxon>
        <taxon>Pseudomonadati</taxon>
        <taxon>Pseudomonadota</taxon>
        <taxon>Gammaproteobacteria</taxon>
        <taxon>Kangiellales</taxon>
        <taxon>Kangiellaceae</taxon>
        <taxon>Kangiella</taxon>
    </lineage>
</organism>
<keyword evidence="3" id="KW-1185">Reference proteome</keyword>